<dbReference type="Proteomes" id="UP000603463">
    <property type="component" value="Unassembled WGS sequence"/>
</dbReference>
<evidence type="ECO:0000313" key="1">
    <source>
        <dbReference type="EMBL" id="NKT77256.1"/>
    </source>
</evidence>
<sequence length="570" mass="64091">MPHDIITAPGHDRERSLGWLAVAWMEHFCLHGPGDVSGEPVAPIIDEYCGFLVDTYALGENGRRLYDHVFLSRPKGCAKSEVAALIGIFEAMGPCRFDGWAKEGEVFRDEWGLGFEYHYREGEPKGKRVKDPYIRCVATEEGQAGLVYDTIHLNLTEGPLAKAMPNKSAAGLTRIAVPGGGEIVPSTASAASKDGGKDTVTLFDETHLYNKPELRQTYKTLTRNLVKRRKSAETFAFESTTMFQPGEDSVAEQTYNVIRDLRAGKLKKHPRQLFDHRYGDITPEDLGDEEKLRQALKESYGDCWWNDIDGLITEIMDPRNDVTASFRYWFNTPTSAENAWIAEYEWRACGPQDDDPATQLFANKGDVITLGFDGSRKRRKGVTDSTALIGCRVSDGLLFEVKVWEQPKDYRGEDGWEVPIGEVNREIRQAFKDYKVVGFYADPAKWESHVAEWEAKYGPHLKVKSTVAHPIEWWMIGGRNTKVVEALRQFEDAVLDKELHHDGSKILWSHVINARRRETTVGVQIAKENPDSPNKIDAAVAAVLAWQARLDAVAKGIGARQKKRVAARIR</sequence>
<comment type="caution">
    <text evidence="1">The sequence shown here is derived from an EMBL/GenBank/DDBJ whole genome shotgun (WGS) entry which is preliminary data.</text>
</comment>
<protein>
    <submittedName>
        <fullName evidence="1">Terminase</fullName>
    </submittedName>
</protein>
<organism evidence="1 2">
    <name type="scientific">Rhodococcus hoagii</name>
    <name type="common">Corynebacterium equii</name>
    <dbReference type="NCBI Taxonomy" id="43767"/>
    <lineage>
        <taxon>Bacteria</taxon>
        <taxon>Bacillati</taxon>
        <taxon>Actinomycetota</taxon>
        <taxon>Actinomycetes</taxon>
        <taxon>Mycobacteriales</taxon>
        <taxon>Nocardiaceae</taxon>
        <taxon>Prescottella</taxon>
    </lineage>
</organism>
<dbReference type="AlphaFoldDB" id="A0A9Q4ZIP1"/>
<dbReference type="EMBL" id="WVBC01000002">
    <property type="protein sequence ID" value="NKT77256.1"/>
    <property type="molecule type" value="Genomic_DNA"/>
</dbReference>
<accession>A0A9Q4ZIP1</accession>
<evidence type="ECO:0000313" key="2">
    <source>
        <dbReference type="Proteomes" id="UP000603463"/>
    </source>
</evidence>
<proteinExistence type="predicted"/>
<name>A0A9Q4ZIP1_RHOHA</name>
<reference evidence="1" key="1">
    <citation type="journal article" date="2020" name="Environ. Microbiol.">
        <title>The novel and transferable erm(51) gene confers Macrolides, Lincosamides, and Streptogramins B (MLSB) resistance to clonal Rhodococcus equi in the environment.</title>
        <authorList>
            <person name="Huber L."/>
            <person name="Giguere S."/>
            <person name="Slovis N.M."/>
            <person name="Alvarez-Narvaez S."/>
            <person name="Hart K.A."/>
            <person name="Greiter M."/>
            <person name="Morris E.R.A."/>
            <person name="Cohen N.D."/>
        </authorList>
    </citation>
    <scope>NUCLEOTIDE SEQUENCE</scope>
    <source>
        <strain evidence="1">Lh_116_1</strain>
    </source>
</reference>
<gene>
    <name evidence="1" type="ORF">GS882_03340</name>
</gene>